<gene>
    <name evidence="2" type="ORF">C1S78_026450</name>
    <name evidence="3" type="ORF">C1S78_26410</name>
</gene>
<keyword evidence="1" id="KW-0812">Transmembrane</keyword>
<evidence type="ECO:0000256" key="1">
    <source>
        <dbReference type="SAM" id="Phobius"/>
    </source>
</evidence>
<sequence>MVDVVVWLIGIAMVVGIGLLIRRASRHLLRAAQDATERDERIAELIAHHWVDADLPDRFTDQVIACGGCAFTGPTRLDHARHIAAAIRRIDDADHRIAAQMQGRSP</sequence>
<keyword evidence="4" id="KW-1185">Reference proteome</keyword>
<organism evidence="3">
    <name type="scientific">Mycolicibacterium mucogenicum DSM 44124</name>
    <dbReference type="NCBI Taxonomy" id="1226753"/>
    <lineage>
        <taxon>Bacteria</taxon>
        <taxon>Bacillati</taxon>
        <taxon>Actinomycetota</taxon>
        <taxon>Actinomycetes</taxon>
        <taxon>Mycobacteriales</taxon>
        <taxon>Mycobacteriaceae</taxon>
        <taxon>Mycolicibacterium</taxon>
    </lineage>
</organism>
<keyword evidence="1" id="KW-1133">Transmembrane helix</keyword>
<evidence type="ECO:0000313" key="3">
    <source>
        <dbReference type="EMBL" id="TLH55441.1"/>
    </source>
</evidence>
<dbReference type="KEGG" id="mmuc:C1S78_026450"/>
<reference evidence="3" key="1">
    <citation type="submission" date="2018-01" db="EMBL/GenBank/DDBJ databases">
        <title>Comparative genomics of Mycobacterium mucogenicum and Mycobacterium neoaurum clade members emphasizing tRNA and non-coding RNA.</title>
        <authorList>
            <person name="Behra P.R.K."/>
            <person name="Pettersson B.M.F."/>
            <person name="Das S."/>
            <person name="Dasgupta S."/>
            <person name="Kirsebom L.A."/>
        </authorList>
    </citation>
    <scope>NUCLEOTIDE SEQUENCE</scope>
    <source>
        <strain evidence="3">DSM 44124</strain>
    </source>
</reference>
<dbReference type="AlphaFoldDB" id="A0A8H2PI50"/>
<evidence type="ECO:0000313" key="4">
    <source>
        <dbReference type="Proteomes" id="UP000309231"/>
    </source>
</evidence>
<keyword evidence="1" id="KW-0472">Membrane</keyword>
<dbReference type="EMBL" id="CP062008">
    <property type="protein sequence ID" value="QPG68916.1"/>
    <property type="molecule type" value="Genomic_DNA"/>
</dbReference>
<reference evidence="2 4" key="3">
    <citation type="journal article" date="2019" name="Sci. Rep.">
        <title>Insight into the biology of Mycobacterium mucogenicum and Mycobacterium neoaurum clade members.</title>
        <authorList>
            <person name="Behra P.R.K."/>
            <person name="Pettersson B.M.F."/>
            <person name="Ramesh M."/>
            <person name="Dasgupta S."/>
            <person name="Kirsebom L.A."/>
        </authorList>
    </citation>
    <scope>NUCLEOTIDE SEQUENCE [LARGE SCALE GENOMIC DNA]</scope>
    <source>
        <strain evidence="2 4">DSM 44124</strain>
    </source>
</reference>
<name>A0A8H2PI50_MYCMU</name>
<feature type="transmembrane region" description="Helical" evidence="1">
    <location>
        <begin position="6"/>
        <end position="21"/>
    </location>
</feature>
<dbReference type="RefSeq" id="WP_053855241.1">
    <property type="nucleotide sequence ID" value="NZ_ANBS01000038.1"/>
</dbReference>
<protein>
    <submittedName>
        <fullName evidence="3">Uncharacterized protein</fullName>
    </submittedName>
</protein>
<dbReference type="Proteomes" id="UP000309231">
    <property type="component" value="Chromosome"/>
</dbReference>
<accession>A0A8H2PI50</accession>
<proteinExistence type="predicted"/>
<dbReference type="EMBL" id="POTL01000001">
    <property type="protein sequence ID" value="TLH55441.1"/>
    <property type="molecule type" value="Genomic_DNA"/>
</dbReference>
<reference evidence="2 4" key="2">
    <citation type="journal article" date="2019" name="BMC Evol. Biol.">
        <title>Comparative genomics of Mycobacterium mucogenicum and Mycobacterium neoaurum clade members emphasizing tRNA and non-coding RNA.</title>
        <authorList>
            <person name="Behra P.R.K."/>
            <person name="Pettersson B.M.F."/>
            <person name="Das S."/>
            <person name="Dasgupta S."/>
            <person name="Kirsebom L.A."/>
        </authorList>
    </citation>
    <scope>NUCLEOTIDE SEQUENCE [LARGE SCALE GENOMIC DNA]</scope>
    <source>
        <strain evidence="2 4">DSM 44124</strain>
    </source>
</reference>
<evidence type="ECO:0000313" key="2">
    <source>
        <dbReference type="EMBL" id="QPG68916.1"/>
    </source>
</evidence>
<dbReference type="GeneID" id="76728502"/>